<reference evidence="3" key="1">
    <citation type="submission" date="2013-05" db="EMBL/GenBank/DDBJ databases">
        <title>The Genome sequence of Mucor circinelloides f. circinelloides 1006PhL.</title>
        <authorList>
            <consortium name="The Broad Institute Genomics Platform"/>
            <person name="Cuomo C."/>
            <person name="Earl A."/>
            <person name="Findley K."/>
            <person name="Lee S.C."/>
            <person name="Walker B."/>
            <person name="Young S."/>
            <person name="Zeng Q."/>
            <person name="Gargeya S."/>
            <person name="Fitzgerald M."/>
            <person name="Haas B."/>
            <person name="Abouelleil A."/>
            <person name="Allen A.W."/>
            <person name="Alvarado L."/>
            <person name="Arachchi H.M."/>
            <person name="Berlin A.M."/>
            <person name="Chapman S.B."/>
            <person name="Gainer-Dewar J."/>
            <person name="Goldberg J."/>
            <person name="Griggs A."/>
            <person name="Gujja S."/>
            <person name="Hansen M."/>
            <person name="Howarth C."/>
            <person name="Imamovic A."/>
            <person name="Ireland A."/>
            <person name="Larimer J."/>
            <person name="McCowan C."/>
            <person name="Murphy C."/>
            <person name="Pearson M."/>
            <person name="Poon T.W."/>
            <person name="Priest M."/>
            <person name="Roberts A."/>
            <person name="Saif S."/>
            <person name="Shea T."/>
            <person name="Sisk P."/>
            <person name="Sykes S."/>
            <person name="Wortman J."/>
            <person name="Nusbaum C."/>
            <person name="Birren B."/>
        </authorList>
    </citation>
    <scope>NUCLEOTIDE SEQUENCE [LARGE SCALE GENOMIC DNA]</scope>
    <source>
        <strain evidence="3">1006PhL</strain>
    </source>
</reference>
<dbReference type="EMBL" id="KE124141">
    <property type="protein sequence ID" value="EPB81916.1"/>
    <property type="molecule type" value="Genomic_DNA"/>
</dbReference>
<feature type="region of interest" description="Disordered" evidence="1">
    <location>
        <begin position="1"/>
        <end position="42"/>
    </location>
</feature>
<accession>S2IW77</accession>
<name>S2IW77_MUCC1</name>
<dbReference type="InParanoid" id="S2IW77"/>
<protein>
    <submittedName>
        <fullName evidence="2">Uncharacterized protein</fullName>
    </submittedName>
</protein>
<dbReference type="AlphaFoldDB" id="S2IW77"/>
<evidence type="ECO:0000256" key="1">
    <source>
        <dbReference type="SAM" id="MobiDB-lite"/>
    </source>
</evidence>
<dbReference type="Proteomes" id="UP000014254">
    <property type="component" value="Unassembled WGS sequence"/>
</dbReference>
<feature type="non-terminal residue" evidence="2">
    <location>
        <position position="236"/>
    </location>
</feature>
<dbReference type="STRING" id="1220926.S2IW77"/>
<proteinExistence type="predicted"/>
<evidence type="ECO:0000313" key="3">
    <source>
        <dbReference type="Proteomes" id="UP000014254"/>
    </source>
</evidence>
<feature type="compositionally biased region" description="Basic and acidic residues" evidence="1">
    <location>
        <begin position="1"/>
        <end position="13"/>
    </location>
</feature>
<sequence>MQEGSFRVEKSDSEETEKDDTVTPETPTEDENTGIRRSGRTKKEVDYIYKDVLSSPKRQKATLPKPNKVEPVGNNIPLIEITNGQSLEDTIEYMTIDDPRDMEIGQSAKKQKPVEMDLNFICNDPPSNHWLTRTTISNTQLFAQNAENTCTAWKAQKTSYASMSLIDNYGQSPSSSHPSKTQPPITRDPDLVQVYDWIDDQSDVSDTEGSIITDFNVATCCDTAKEYMTVITSNGR</sequence>
<organism evidence="2 3">
    <name type="scientific">Mucor circinelloides f. circinelloides (strain 1006PhL)</name>
    <name type="common">Mucormycosis agent</name>
    <name type="synonym">Calyptromyces circinelloides</name>
    <dbReference type="NCBI Taxonomy" id="1220926"/>
    <lineage>
        <taxon>Eukaryota</taxon>
        <taxon>Fungi</taxon>
        <taxon>Fungi incertae sedis</taxon>
        <taxon>Mucoromycota</taxon>
        <taxon>Mucoromycotina</taxon>
        <taxon>Mucoromycetes</taxon>
        <taxon>Mucorales</taxon>
        <taxon>Mucorineae</taxon>
        <taxon>Mucoraceae</taxon>
        <taxon>Mucor</taxon>
    </lineage>
</organism>
<dbReference type="OrthoDB" id="6627536at2759"/>
<keyword evidence="3" id="KW-1185">Reference proteome</keyword>
<gene>
    <name evidence="2" type="ORF">HMPREF1544_11367</name>
</gene>
<evidence type="ECO:0000313" key="2">
    <source>
        <dbReference type="EMBL" id="EPB81916.1"/>
    </source>
</evidence>
<dbReference type="VEuPathDB" id="FungiDB:HMPREF1544_11367"/>